<dbReference type="PANTHER" id="PTHR35152">
    <property type="entry name" value="DOMAIN SIGNALLING PROTEIN, PUTATIVE (AFU_ORTHOLOGUE AFUA_5G11310)-RELATED"/>
    <property type="match status" value="1"/>
</dbReference>
<feature type="transmembrane region" description="Helical" evidence="1">
    <location>
        <begin position="214"/>
        <end position="233"/>
    </location>
</feature>
<proteinExistence type="predicted"/>
<reference evidence="3" key="1">
    <citation type="thesis" date="2020" institute="Technische Universitat Dresden" country="Dresden, Germany">
        <title>The Agarolytic System of Microbulbifer elongatus PORT2, Isolated from Batu Karas, Pangandaran West Java Indonesia.</title>
        <authorList>
            <person name="Anggraeni S.R."/>
        </authorList>
    </citation>
    <scope>NUCLEOTIDE SEQUENCE</scope>
    <source>
        <strain evidence="3">PORT2</strain>
    </source>
</reference>
<evidence type="ECO:0000259" key="2">
    <source>
        <dbReference type="PROSITE" id="PS50924"/>
    </source>
</evidence>
<sequence>MVAEYNPVLVGLSFLVAVLGSFTALQLAVAIPAAQDEAEKKKAIIKAGAAMGGGAIWTMHFIAMLAYDMGMPVTYDVFLTVLSAVIAMAACSIGLGIAGIGLFSFDKLLPAGIFMGCGVAGMHYMGMAAMIMPMEVSYNLNILIISVIIGVVASCAALWMAFHMRGKLQMIGSSLLMGVAVCGMHYTGMAAARYEHTNIVNEAWFAGSLGGEYLGISIFLVVTTSLVLTLAIGSHRRRQREELAI</sequence>
<comment type="caution">
    <text evidence="3">The sequence shown here is derived from an EMBL/GenBank/DDBJ whole genome shotgun (WGS) entry which is preliminary data.</text>
</comment>
<dbReference type="PANTHER" id="PTHR35152:SF1">
    <property type="entry name" value="DOMAIN SIGNALLING PROTEIN, PUTATIVE (AFU_ORTHOLOGUE AFUA_5G11310)-RELATED"/>
    <property type="match status" value="1"/>
</dbReference>
<gene>
    <name evidence="3" type="ORF">HXX02_02475</name>
</gene>
<feature type="transmembrane region" description="Helical" evidence="1">
    <location>
        <begin position="79"/>
        <end position="105"/>
    </location>
</feature>
<keyword evidence="1" id="KW-1133">Transmembrane helix</keyword>
<keyword evidence="4" id="KW-1185">Reference proteome</keyword>
<dbReference type="PROSITE" id="PS50924">
    <property type="entry name" value="MHYT"/>
    <property type="match status" value="1"/>
</dbReference>
<protein>
    <recommendedName>
        <fullName evidence="2">MHYT domain-containing protein</fullName>
    </recommendedName>
</protein>
<keyword evidence="1" id="KW-0472">Membrane</keyword>
<dbReference type="Proteomes" id="UP001205566">
    <property type="component" value="Unassembled WGS sequence"/>
</dbReference>
<feature type="domain" description="MHYT" evidence="2">
    <location>
        <begin position="5"/>
        <end position="195"/>
    </location>
</feature>
<accession>A0ABT1NYE8</accession>
<feature type="transmembrane region" description="Helical" evidence="1">
    <location>
        <begin position="138"/>
        <end position="162"/>
    </location>
</feature>
<dbReference type="RefSeq" id="WP_231758068.1">
    <property type="nucleotide sequence ID" value="NZ_CP088953.1"/>
</dbReference>
<evidence type="ECO:0000313" key="4">
    <source>
        <dbReference type="Proteomes" id="UP001205566"/>
    </source>
</evidence>
<keyword evidence="1" id="KW-0812">Transmembrane</keyword>
<feature type="transmembrane region" description="Helical" evidence="1">
    <location>
        <begin position="174"/>
        <end position="194"/>
    </location>
</feature>
<evidence type="ECO:0000313" key="3">
    <source>
        <dbReference type="EMBL" id="MCQ3828302.1"/>
    </source>
</evidence>
<organism evidence="3 4">
    <name type="scientific">Microbulbifer elongatus</name>
    <dbReference type="NCBI Taxonomy" id="86173"/>
    <lineage>
        <taxon>Bacteria</taxon>
        <taxon>Pseudomonadati</taxon>
        <taxon>Pseudomonadota</taxon>
        <taxon>Gammaproteobacteria</taxon>
        <taxon>Cellvibrionales</taxon>
        <taxon>Microbulbiferaceae</taxon>
        <taxon>Microbulbifer</taxon>
    </lineage>
</organism>
<dbReference type="InterPro" id="IPR005330">
    <property type="entry name" value="MHYT_dom"/>
</dbReference>
<dbReference type="EMBL" id="JACASI010000011">
    <property type="protein sequence ID" value="MCQ3828302.1"/>
    <property type="molecule type" value="Genomic_DNA"/>
</dbReference>
<feature type="transmembrane region" description="Helical" evidence="1">
    <location>
        <begin position="12"/>
        <end position="31"/>
    </location>
</feature>
<feature type="transmembrane region" description="Helical" evidence="1">
    <location>
        <begin position="112"/>
        <end position="132"/>
    </location>
</feature>
<name>A0ABT1NYE8_9GAMM</name>
<dbReference type="Pfam" id="PF03707">
    <property type="entry name" value="MHYT"/>
    <property type="match status" value="3"/>
</dbReference>
<feature type="transmembrane region" description="Helical" evidence="1">
    <location>
        <begin position="43"/>
        <end position="67"/>
    </location>
</feature>
<evidence type="ECO:0000256" key="1">
    <source>
        <dbReference type="PROSITE-ProRule" id="PRU00244"/>
    </source>
</evidence>